<evidence type="ECO:0000256" key="1">
    <source>
        <dbReference type="SAM" id="Coils"/>
    </source>
</evidence>
<dbReference type="PANTHER" id="PTHR33055">
    <property type="entry name" value="TRANSPOSASE FOR INSERTION SEQUENCE ELEMENT IS1111A"/>
    <property type="match status" value="1"/>
</dbReference>
<dbReference type="InterPro" id="IPR047650">
    <property type="entry name" value="Transpos_IS110"/>
</dbReference>
<reference evidence="3 4" key="1">
    <citation type="journal article" date="2016" name="J. Microbiol.">
        <title>Dankookia rubra gen. nov., sp. nov., an alphaproteobacterium isolated from sediment of a shallow stream.</title>
        <authorList>
            <person name="Kim W.H."/>
            <person name="Kim D.H."/>
            <person name="Kang K."/>
            <person name="Ahn T.Y."/>
        </authorList>
    </citation>
    <scope>NUCLEOTIDE SEQUENCE [LARGE SCALE GENOMIC DNA]</scope>
    <source>
        <strain evidence="3 4">JCM30602</strain>
    </source>
</reference>
<dbReference type="GO" id="GO:0004803">
    <property type="term" value="F:transposase activity"/>
    <property type="evidence" value="ECO:0007669"/>
    <property type="project" value="InterPro"/>
</dbReference>
<evidence type="ECO:0000313" key="3">
    <source>
        <dbReference type="EMBL" id="TDH55552.1"/>
    </source>
</evidence>
<dbReference type="Pfam" id="PF01548">
    <property type="entry name" value="DEDD_Tnp_IS110"/>
    <property type="match status" value="1"/>
</dbReference>
<dbReference type="GO" id="GO:0006313">
    <property type="term" value="P:DNA transposition"/>
    <property type="evidence" value="ECO:0007669"/>
    <property type="project" value="InterPro"/>
</dbReference>
<proteinExistence type="predicted"/>
<evidence type="ECO:0000313" key="4">
    <source>
        <dbReference type="Proteomes" id="UP000295096"/>
    </source>
</evidence>
<keyword evidence="4" id="KW-1185">Reference proteome</keyword>
<dbReference type="PANTHER" id="PTHR33055:SF3">
    <property type="entry name" value="PUTATIVE TRANSPOSASE FOR IS117-RELATED"/>
    <property type="match status" value="1"/>
</dbReference>
<dbReference type="EMBL" id="SMSJ01000275">
    <property type="protein sequence ID" value="TDH55552.1"/>
    <property type="molecule type" value="Genomic_DNA"/>
</dbReference>
<dbReference type="Proteomes" id="UP000295096">
    <property type="component" value="Unassembled WGS sequence"/>
</dbReference>
<name>A0A4R5PZI2_9PROT</name>
<keyword evidence="1" id="KW-0175">Coiled coil</keyword>
<sequence length="330" mass="36502">MEPPNAVPSRQVAKEAGIAEATLHSWRRDARSKGRLLSDADAGPQGWTSRDKFAVVLETAALNEADLAAYCRQRSLFPEKIQAWRAACEQANDWERASSQRLGQATKEEKKRINAIERHLARKEKALAEAEALLVLRKNAVAIRVVLRRKLSRGDVLPFFMSQPEVLMGIEACGTGHYYAREVAALGHEVKLLPPTYVKPYVKHGKIDAADAEAICEAVTRPNMHFVLIKTPEQQAALMMHRSRELLVGQRTALVNALRGHLAELGIVAAKGMGGVVDLTAELIDADETRTPPLAKSSLNYLTAHLKAVEVQIDKLEALILEWQKGNEVY</sequence>
<organism evidence="3 4">
    <name type="scientific">Dankookia rubra</name>
    <dbReference type="NCBI Taxonomy" id="1442381"/>
    <lineage>
        <taxon>Bacteria</taxon>
        <taxon>Pseudomonadati</taxon>
        <taxon>Pseudomonadota</taxon>
        <taxon>Alphaproteobacteria</taxon>
        <taxon>Acetobacterales</taxon>
        <taxon>Roseomonadaceae</taxon>
        <taxon>Dankookia</taxon>
    </lineage>
</organism>
<dbReference type="RefSeq" id="WP_165982921.1">
    <property type="nucleotide sequence ID" value="NZ_SMSJ01000275.1"/>
</dbReference>
<protein>
    <submittedName>
        <fullName evidence="3">Transposase</fullName>
    </submittedName>
</protein>
<feature type="domain" description="Transposase IS110-like N-terminal" evidence="2">
    <location>
        <begin position="164"/>
        <end position="264"/>
    </location>
</feature>
<dbReference type="GO" id="GO:0003677">
    <property type="term" value="F:DNA binding"/>
    <property type="evidence" value="ECO:0007669"/>
    <property type="project" value="InterPro"/>
</dbReference>
<comment type="caution">
    <text evidence="3">The sequence shown here is derived from an EMBL/GenBank/DDBJ whole genome shotgun (WGS) entry which is preliminary data.</text>
</comment>
<dbReference type="AlphaFoldDB" id="A0A4R5PZI2"/>
<dbReference type="InterPro" id="IPR002525">
    <property type="entry name" value="Transp_IS110-like_N"/>
</dbReference>
<feature type="coiled-coil region" evidence="1">
    <location>
        <begin position="106"/>
        <end position="133"/>
    </location>
</feature>
<gene>
    <name evidence="3" type="ORF">E2C06_36520</name>
</gene>
<accession>A0A4R5PZI2</accession>
<evidence type="ECO:0000259" key="2">
    <source>
        <dbReference type="Pfam" id="PF01548"/>
    </source>
</evidence>